<sequence length="693" mass="78317">MNTDVSIILNIHNEIKYIARTIASLEDSCDFAQRQGLTIEIVVVMDSSPDLLKAWIANYDFRRFNKCKIISVDNRSLGKSRNNGIDISSGEYITTADADDLVSFNFIWECYVLARKNGARSVVLAEYVYSFGSRSYFQKYMGSADIPCILSAGGHPYVSRIFCHRSLFDQIRYVDARGGIRAFEDYHLNCEAIANGYTFYCASNTVLFYRQRAASIMTSAAGKIIPPTSYFEPKVFTRICAEEYQKYKESSYLYVEQQSQRRQRITGSHVLEEIFYAANQIDPMIDVAPLKYVDMGANTQIPLSTGLSYYEACQIVGSNKFTDVVLLPFASTGGGEKYIFQILSAIKTISKDSKTLIIYGEKDKSWESFPISLEDSIVIDLHEICSRRNVGDLNQVTLRLIQATAESARIHVKSSSFAYNFLDWGISELSQNKLVLYYFSDTCYRSDKGRRFTHGVNFNFISDHIENFDLIVSDNSNILEKTGSCLGINEEKMKTIYACCEVNVMKTKARVDRKLTKKLLWASRLDAQKRPDRLRRIADEVRFLDADIKFYVYGTSVFGECGDEIFDGSQNIKYCGPFSRFHDLTSEEFDAFVYTSDFDGLPNVLLEAVSESLLVIAPGIDGVPELIDNSTGVLIDCSGNESSIIEGYVHAIQRIYTEEMSPVSLVENAMRRLRSQHSRSALISSVRSAFLLS</sequence>
<dbReference type="InterPro" id="IPR029044">
    <property type="entry name" value="Nucleotide-diphossugar_trans"/>
</dbReference>
<proteinExistence type="predicted"/>
<reference evidence="3" key="1">
    <citation type="submission" date="2017-06" db="EMBL/GenBank/DDBJ databases">
        <title>Herbaspirillum phytohormonus sp. nov., isolated from the root nodule of Robinia pseudoacacia in lead-zinc mine.</title>
        <authorList>
            <person name="Fan M."/>
            <person name="Lin Y."/>
        </authorList>
    </citation>
    <scope>NUCLEOTIDE SEQUENCE [LARGE SCALE GENOMIC DNA]</scope>
    <source>
        <strain evidence="3">SC-089</strain>
    </source>
</reference>
<dbReference type="PANTHER" id="PTHR22916">
    <property type="entry name" value="GLYCOSYLTRANSFERASE"/>
    <property type="match status" value="1"/>
</dbReference>
<evidence type="ECO:0000313" key="2">
    <source>
        <dbReference type="EMBL" id="OWT63857.1"/>
    </source>
</evidence>
<accession>A0A225MR58</accession>
<dbReference type="PANTHER" id="PTHR22916:SF71">
    <property type="entry name" value="GLYCOSYL TRANSFERASE"/>
    <property type="match status" value="1"/>
</dbReference>
<keyword evidence="3" id="KW-1185">Reference proteome</keyword>
<organism evidence="2 3">
    <name type="scientific">Candidimonas nitroreducens</name>
    <dbReference type="NCBI Taxonomy" id="683354"/>
    <lineage>
        <taxon>Bacteria</taxon>
        <taxon>Pseudomonadati</taxon>
        <taxon>Pseudomonadota</taxon>
        <taxon>Betaproteobacteria</taxon>
        <taxon>Burkholderiales</taxon>
        <taxon>Alcaligenaceae</taxon>
        <taxon>Candidimonas</taxon>
    </lineage>
</organism>
<dbReference type="RefSeq" id="WP_088602436.1">
    <property type="nucleotide sequence ID" value="NZ_NJIH01000003.1"/>
</dbReference>
<feature type="domain" description="Glycosyltransferase 2-like" evidence="1">
    <location>
        <begin position="6"/>
        <end position="140"/>
    </location>
</feature>
<gene>
    <name evidence="2" type="ORF">CEY11_05995</name>
</gene>
<comment type="caution">
    <text evidence="2">The sequence shown here is derived from an EMBL/GenBank/DDBJ whole genome shotgun (WGS) entry which is preliminary data.</text>
</comment>
<dbReference type="EMBL" id="NJIH01000003">
    <property type="protein sequence ID" value="OWT63857.1"/>
    <property type="molecule type" value="Genomic_DNA"/>
</dbReference>
<dbReference type="Gene3D" id="3.90.550.10">
    <property type="entry name" value="Spore Coat Polysaccharide Biosynthesis Protein SpsA, Chain A"/>
    <property type="match status" value="1"/>
</dbReference>
<name>A0A225MR58_9BURK</name>
<dbReference type="AlphaFoldDB" id="A0A225MR58"/>
<dbReference type="InterPro" id="IPR001173">
    <property type="entry name" value="Glyco_trans_2-like"/>
</dbReference>
<dbReference type="Proteomes" id="UP000214603">
    <property type="component" value="Unassembled WGS sequence"/>
</dbReference>
<evidence type="ECO:0000313" key="3">
    <source>
        <dbReference type="Proteomes" id="UP000214603"/>
    </source>
</evidence>
<dbReference type="Gene3D" id="3.40.50.2000">
    <property type="entry name" value="Glycogen Phosphorylase B"/>
    <property type="match status" value="1"/>
</dbReference>
<evidence type="ECO:0000259" key="1">
    <source>
        <dbReference type="Pfam" id="PF00535"/>
    </source>
</evidence>
<dbReference type="SUPFAM" id="SSF53756">
    <property type="entry name" value="UDP-Glycosyltransferase/glycogen phosphorylase"/>
    <property type="match status" value="1"/>
</dbReference>
<dbReference type="SUPFAM" id="SSF53448">
    <property type="entry name" value="Nucleotide-diphospho-sugar transferases"/>
    <property type="match status" value="1"/>
</dbReference>
<dbReference type="Pfam" id="PF13692">
    <property type="entry name" value="Glyco_trans_1_4"/>
    <property type="match status" value="1"/>
</dbReference>
<dbReference type="Pfam" id="PF00535">
    <property type="entry name" value="Glycos_transf_2"/>
    <property type="match status" value="1"/>
</dbReference>
<protein>
    <recommendedName>
        <fullName evidence="1">Glycosyltransferase 2-like domain-containing protein</fullName>
    </recommendedName>
</protein>
<dbReference type="GO" id="GO:0016758">
    <property type="term" value="F:hexosyltransferase activity"/>
    <property type="evidence" value="ECO:0007669"/>
    <property type="project" value="UniProtKB-ARBA"/>
</dbReference>
<dbReference type="OrthoDB" id="9798249at2"/>